<dbReference type="EnsemblMetazoa" id="G2968.4">
    <property type="protein sequence ID" value="G2968.4:cds"/>
    <property type="gene ID" value="G2968"/>
</dbReference>
<keyword evidence="4" id="KW-1185">Reference proteome</keyword>
<feature type="region of interest" description="Disordered" evidence="1">
    <location>
        <begin position="120"/>
        <end position="149"/>
    </location>
</feature>
<dbReference type="OrthoDB" id="366284at2759"/>
<proteinExistence type="predicted"/>
<evidence type="ECO:0000259" key="2">
    <source>
        <dbReference type="Pfam" id="PF04194"/>
    </source>
</evidence>
<dbReference type="InterPro" id="IPR052815">
    <property type="entry name" value="PDCD2-like_regulator"/>
</dbReference>
<feature type="domain" description="Programmed cell death protein 2 C-terminal" evidence="2">
    <location>
        <begin position="311"/>
        <end position="416"/>
    </location>
</feature>
<accession>A0A8W8LYB7</accession>
<feature type="region of interest" description="Disordered" evidence="1">
    <location>
        <begin position="177"/>
        <end position="201"/>
    </location>
</feature>
<reference evidence="3" key="1">
    <citation type="submission" date="2022-08" db="UniProtKB">
        <authorList>
            <consortium name="EnsemblMetazoa"/>
        </authorList>
    </citation>
    <scope>IDENTIFICATION</scope>
    <source>
        <strain evidence="3">05x7-T-G4-1.051#20</strain>
    </source>
</reference>
<dbReference type="PANTHER" id="PTHR46421:SF1">
    <property type="entry name" value="PROGRAMMED CELL DEATH PROTEIN 2-LIKE"/>
    <property type="match status" value="1"/>
</dbReference>
<dbReference type="GO" id="GO:0005737">
    <property type="term" value="C:cytoplasm"/>
    <property type="evidence" value="ECO:0007669"/>
    <property type="project" value="InterPro"/>
</dbReference>
<evidence type="ECO:0000313" key="3">
    <source>
        <dbReference type="EnsemblMetazoa" id="G2968.4:cds"/>
    </source>
</evidence>
<dbReference type="InterPro" id="IPR007320">
    <property type="entry name" value="PDCD2_C"/>
</dbReference>
<sequence>MALLGIKDELLDSSTASWNVNKIGGLSDWIHPDSIKPVCPCCKSPMLLIVQLNCPLDGSPYHRTLYLFTCPRRECWGRDESWCVLRSQFLDSSYKKHSQQAKLEKKVDLFTCEDDWGDDVDDPTDDFTKTEGGKQQPAPKSGGYSSNNCSSSEFDEIAITEGALSNKFEDLRFQDDEQVEEEQEEVKEDISVDDCEKEDEVTKDDQMVIPDDSLHNAFQLIENGQETCNDMDEGPDPSSDILISYYLSVVEEHSVPADDNGYLKKLLNEYQRNEGVDLEGLLSSEYFSSSDKNGGQSGNEKYERTEIKHGDKVFHRFRKQTAVCPQQCVRYHWNGSPLFIKELSPSERSTYTNRSCPSCGGDVVFELQLMPALVNFLQTSEKAGPATEFGTVIVFTCKNSCWDDKSTTKQELVLVQPDPDHHLFR</sequence>
<dbReference type="GO" id="GO:0006915">
    <property type="term" value="P:apoptotic process"/>
    <property type="evidence" value="ECO:0007669"/>
    <property type="project" value="TreeGrafter"/>
</dbReference>
<dbReference type="OMA" id="MPGPWAD"/>
<name>A0A8W8LYB7_MAGGI</name>
<evidence type="ECO:0000256" key="1">
    <source>
        <dbReference type="SAM" id="MobiDB-lite"/>
    </source>
</evidence>
<dbReference type="PANTHER" id="PTHR46421">
    <property type="entry name" value="PROGRAMMED CELL DEATH PROTEIN 2-LIKE"/>
    <property type="match status" value="1"/>
</dbReference>
<dbReference type="Proteomes" id="UP000005408">
    <property type="component" value="Unassembled WGS sequence"/>
</dbReference>
<dbReference type="Pfam" id="PF04194">
    <property type="entry name" value="PDCD2_C"/>
    <property type="match status" value="1"/>
</dbReference>
<evidence type="ECO:0000313" key="4">
    <source>
        <dbReference type="Proteomes" id="UP000005408"/>
    </source>
</evidence>
<protein>
    <recommendedName>
        <fullName evidence="2">Programmed cell death protein 2 C-terminal domain-containing protein</fullName>
    </recommendedName>
</protein>
<organism evidence="3 4">
    <name type="scientific">Magallana gigas</name>
    <name type="common">Pacific oyster</name>
    <name type="synonym">Crassostrea gigas</name>
    <dbReference type="NCBI Taxonomy" id="29159"/>
    <lineage>
        <taxon>Eukaryota</taxon>
        <taxon>Metazoa</taxon>
        <taxon>Spiralia</taxon>
        <taxon>Lophotrochozoa</taxon>
        <taxon>Mollusca</taxon>
        <taxon>Bivalvia</taxon>
        <taxon>Autobranchia</taxon>
        <taxon>Pteriomorphia</taxon>
        <taxon>Ostreida</taxon>
        <taxon>Ostreoidea</taxon>
        <taxon>Ostreidae</taxon>
        <taxon>Magallana</taxon>
    </lineage>
</organism>
<dbReference type="AlphaFoldDB" id="A0A8W8LYB7"/>